<feature type="compositionally biased region" description="Polar residues" evidence="1">
    <location>
        <begin position="541"/>
        <end position="553"/>
    </location>
</feature>
<feature type="region of interest" description="Disordered" evidence="1">
    <location>
        <begin position="590"/>
        <end position="616"/>
    </location>
</feature>
<name>A0A1R1PDD8_ZANCU</name>
<proteinExistence type="predicted"/>
<reference evidence="3" key="1">
    <citation type="submission" date="2017-01" db="EMBL/GenBank/DDBJ databases">
        <authorList>
            <person name="Wang Y."/>
            <person name="White M."/>
            <person name="Kvist S."/>
            <person name="Moncalvo J.-M."/>
        </authorList>
    </citation>
    <scope>NUCLEOTIDE SEQUENCE [LARGE SCALE GENOMIC DNA]</scope>
    <source>
        <strain evidence="3">COL-18-3</strain>
    </source>
</reference>
<evidence type="ECO:0000313" key="3">
    <source>
        <dbReference type="Proteomes" id="UP000188320"/>
    </source>
</evidence>
<organism evidence="2 3">
    <name type="scientific">Zancudomyces culisetae</name>
    <name type="common">Gut fungus</name>
    <name type="synonym">Smittium culisetae</name>
    <dbReference type="NCBI Taxonomy" id="1213189"/>
    <lineage>
        <taxon>Eukaryota</taxon>
        <taxon>Fungi</taxon>
        <taxon>Fungi incertae sedis</taxon>
        <taxon>Zoopagomycota</taxon>
        <taxon>Kickxellomycotina</taxon>
        <taxon>Harpellomycetes</taxon>
        <taxon>Harpellales</taxon>
        <taxon>Legeriomycetaceae</taxon>
        <taxon>Zancudomyces</taxon>
    </lineage>
</organism>
<feature type="region of interest" description="Disordered" evidence="1">
    <location>
        <begin position="527"/>
        <end position="563"/>
    </location>
</feature>
<accession>A0A1R1PDD8</accession>
<dbReference type="EMBL" id="LSSK01001703">
    <property type="protein sequence ID" value="OMH78987.1"/>
    <property type="molecule type" value="Genomic_DNA"/>
</dbReference>
<evidence type="ECO:0000313" key="2">
    <source>
        <dbReference type="EMBL" id="OMH78987.1"/>
    </source>
</evidence>
<dbReference type="Proteomes" id="UP000188320">
    <property type="component" value="Unassembled WGS sequence"/>
</dbReference>
<feature type="compositionally biased region" description="Polar residues" evidence="1">
    <location>
        <begin position="595"/>
        <end position="612"/>
    </location>
</feature>
<gene>
    <name evidence="2" type="ORF">AX774_g7611</name>
</gene>
<feature type="region of interest" description="Disordered" evidence="1">
    <location>
        <begin position="645"/>
        <end position="664"/>
    </location>
</feature>
<comment type="caution">
    <text evidence="2">The sequence shown here is derived from an EMBL/GenBank/DDBJ whole genome shotgun (WGS) entry which is preliminary data.</text>
</comment>
<dbReference type="AlphaFoldDB" id="A0A1R1PDD8"/>
<evidence type="ECO:0000256" key="1">
    <source>
        <dbReference type="SAM" id="MobiDB-lite"/>
    </source>
</evidence>
<sequence>MRKTASNPGIDQYHSEEAVARNVGKRVRIKVPDEVRFQWLEIFKDDQNNQSMGIEMMDMLDEGVYHTNNESGDDNPAIQVATELGSDIEIESIEAIDISKKPMYEKNREEELHTNDQKKTVDGVIERKSSLKKMSSRPDETDIMYLSSYSGGGYELATGSKDLLLGFYEELKNIQKKMDLVNEKEARMPLKRHSDELAYTLPKLDSGKLLSESMKLDVDVGVNVDFNFEEKYSRDIEQVNNEEVPGSDRVALERISSEDILNVKLRGVDDVYDKKTKHCSLTIDLESAADWMDGKNSHMNGLVQNSMGYKNKNSVHGTTGHLKKHEADRVSLISDMLISGSCKVDKYIKSIKPSNFTVEPFNDLKVDTSTHIGRNGTSVENPGKYPLFEDLGNEISNPLAYQSVPTFVAYQKNPTDDDPIYNQHPSSVGQQARATGLRRANTSIANVNDIDSSNSWLHLKTPKVFQRLWSKRAKSVGHELSAETDPYVLLNVQDCGVPNSSNPETVHSLGKSHNSIRGLSSLFGRSRSVSSVNRTSASKSMSNELSTFKNNENGENERHPENNDYHEVEKKIRHKGNFDQLFPDTINVMGKDSNTHNTCNSENTGNNQQSDGGTLKKKSVARRLSLFGSKHKDSKGDTLKEFNATNTMSSSSIPGFHAEDKGVKRSSSISSMTWNYLKHIGKERKGSRIFVNSKSE</sequence>
<keyword evidence="3" id="KW-1185">Reference proteome</keyword>
<feature type="compositionally biased region" description="Low complexity" evidence="1">
    <location>
        <begin position="527"/>
        <end position="540"/>
    </location>
</feature>
<dbReference type="OrthoDB" id="5586749at2759"/>
<protein>
    <submittedName>
        <fullName evidence="2">Uncharacterized protein</fullName>
    </submittedName>
</protein>